<dbReference type="Proteomes" id="UP001168575">
    <property type="component" value="Unassembled WGS sequence"/>
</dbReference>
<evidence type="ECO:0000313" key="2">
    <source>
        <dbReference type="Proteomes" id="UP001168575"/>
    </source>
</evidence>
<organism evidence="1 2">
    <name type="scientific">Phoenicibacter congonensis</name>
    <dbReference type="NCBI Taxonomy" id="1944646"/>
    <lineage>
        <taxon>Bacteria</taxon>
        <taxon>Bacillati</taxon>
        <taxon>Actinomycetota</taxon>
        <taxon>Coriobacteriia</taxon>
        <taxon>Eggerthellales</taxon>
        <taxon>Eggerthellaceae</taxon>
        <taxon>Phoenicibacter</taxon>
    </lineage>
</organism>
<comment type="caution">
    <text evidence="1">The sequence shown here is derived from an EMBL/GenBank/DDBJ whole genome shotgun (WGS) entry which is preliminary data.</text>
</comment>
<dbReference type="AlphaFoldDB" id="A0AA43RJD4"/>
<reference evidence="1" key="1">
    <citation type="submission" date="2023-07" db="EMBL/GenBank/DDBJ databases">
        <title>Between Cages and Wild: Unraveling the Impact of Captivity on Animal Microbiomes and Antimicrobial Resistance.</title>
        <authorList>
            <person name="Schmartz G.P."/>
            <person name="Rehner J."/>
            <person name="Schuff M.J."/>
            <person name="Becker S.L."/>
            <person name="Kravczyk M."/>
            <person name="Gurevich A."/>
            <person name="Francke R."/>
            <person name="Mueller R."/>
            <person name="Keller V."/>
            <person name="Keller A."/>
        </authorList>
    </citation>
    <scope>NUCLEOTIDE SEQUENCE</scope>
    <source>
        <strain evidence="1">S12M_St_49</strain>
    </source>
</reference>
<dbReference type="EMBL" id="JAUMVS010000320">
    <property type="protein sequence ID" value="MDO4842815.1"/>
    <property type="molecule type" value="Genomic_DNA"/>
</dbReference>
<sequence length="124" mass="14007">MDYIRLGTEIEDREETGDFCWDEDAGAMAVDEVLSYCDDYLSPGLSKRNMERTERFYKAFSMLKQINLGQFDIIRRLFPSSPPGNAGLVIEANRIVFRGSDIKVFNAVRKLADSVAIGVSETNK</sequence>
<protein>
    <submittedName>
        <fullName evidence="1">Uncharacterized protein</fullName>
    </submittedName>
</protein>
<name>A0AA43RJD4_9ACTN</name>
<evidence type="ECO:0000313" key="1">
    <source>
        <dbReference type="EMBL" id="MDO4842815.1"/>
    </source>
</evidence>
<feature type="non-terminal residue" evidence="1">
    <location>
        <position position="124"/>
    </location>
</feature>
<keyword evidence="2" id="KW-1185">Reference proteome</keyword>
<gene>
    <name evidence="1" type="ORF">Q3982_09090</name>
</gene>
<accession>A0AA43RJD4</accession>
<proteinExistence type="predicted"/>